<reference evidence="1" key="1">
    <citation type="submission" date="2018-02" db="EMBL/GenBank/DDBJ databases">
        <title>Rhizophora mucronata_Transcriptome.</title>
        <authorList>
            <person name="Meera S.P."/>
            <person name="Sreeshan A."/>
            <person name="Augustine A."/>
        </authorList>
    </citation>
    <scope>NUCLEOTIDE SEQUENCE</scope>
    <source>
        <tissue evidence="1">Leaf</tissue>
    </source>
</reference>
<evidence type="ECO:0000313" key="1">
    <source>
        <dbReference type="EMBL" id="MBX38758.1"/>
    </source>
</evidence>
<accession>A0A2P2N8E0</accession>
<protein>
    <submittedName>
        <fullName evidence="1">Uncharacterized protein</fullName>
    </submittedName>
</protein>
<sequence length="53" mass="6065">MSNVFNHGRLPISSPCQIPNAYHRHRQSVLREEVNTVEIAPERKPEPVDRGSD</sequence>
<name>A0A2P2N8E0_RHIMU</name>
<dbReference type="AlphaFoldDB" id="A0A2P2N8E0"/>
<dbReference type="EMBL" id="GGEC01058274">
    <property type="protein sequence ID" value="MBX38758.1"/>
    <property type="molecule type" value="Transcribed_RNA"/>
</dbReference>
<proteinExistence type="predicted"/>
<organism evidence="1">
    <name type="scientific">Rhizophora mucronata</name>
    <name type="common">Asiatic mangrove</name>
    <dbReference type="NCBI Taxonomy" id="61149"/>
    <lineage>
        <taxon>Eukaryota</taxon>
        <taxon>Viridiplantae</taxon>
        <taxon>Streptophyta</taxon>
        <taxon>Embryophyta</taxon>
        <taxon>Tracheophyta</taxon>
        <taxon>Spermatophyta</taxon>
        <taxon>Magnoliopsida</taxon>
        <taxon>eudicotyledons</taxon>
        <taxon>Gunneridae</taxon>
        <taxon>Pentapetalae</taxon>
        <taxon>rosids</taxon>
        <taxon>fabids</taxon>
        <taxon>Malpighiales</taxon>
        <taxon>Rhizophoraceae</taxon>
        <taxon>Rhizophora</taxon>
    </lineage>
</organism>